<evidence type="ECO:0000256" key="3">
    <source>
        <dbReference type="ARBA" id="ARBA00022475"/>
    </source>
</evidence>
<dbReference type="KEGG" id="rher:EHE19_013700"/>
<dbReference type="Proteomes" id="UP000306409">
    <property type="component" value="Chromosome"/>
</dbReference>
<keyword evidence="9" id="KW-1185">Reference proteome</keyword>
<evidence type="ECO:0000256" key="4">
    <source>
        <dbReference type="ARBA" id="ARBA00022692"/>
    </source>
</evidence>
<dbReference type="InterPro" id="IPR011701">
    <property type="entry name" value="MFS"/>
</dbReference>
<keyword evidence="5" id="KW-1133">Transmembrane helix</keyword>
<organism evidence="8 9">
    <name type="scientific">Ruminiclostridium herbifermentans</name>
    <dbReference type="NCBI Taxonomy" id="2488810"/>
    <lineage>
        <taxon>Bacteria</taxon>
        <taxon>Bacillati</taxon>
        <taxon>Bacillota</taxon>
        <taxon>Clostridia</taxon>
        <taxon>Eubacteriales</taxon>
        <taxon>Oscillospiraceae</taxon>
        <taxon>Ruminiclostridium</taxon>
    </lineage>
</organism>
<dbReference type="InterPro" id="IPR036259">
    <property type="entry name" value="MFS_trans_sf"/>
</dbReference>
<name>A0A4U7JIV7_9FIRM</name>
<accession>A0A4U7JIV7</accession>
<gene>
    <name evidence="8" type="ORF">EHE19_013700</name>
</gene>
<feature type="domain" description="Major facilitator superfamily (MFS) profile" evidence="7">
    <location>
        <begin position="227"/>
        <end position="443"/>
    </location>
</feature>
<sequence length="443" mass="48951">MDNKTFKINFILLAMGRLVSALGSSVFHFALSLYVLDVTGSAATFSFIIGLSVLPRIVVNLVAGAFVDRHDKKKIMVLTDIITGLSILMFFIVFKIIPDNIMIFGVYVLLLGTIQSVFALACNASIPSVVKNETVPKLNSTLQSISAVIDIAGPVLGAILYGLIGISNIMLINCVFFIGSGVSEIFIKFISEEKVSEEKVSEEKTDVNEKRKYISDVIMTYKYLVENRTIAFFLVFAAGADFVLLPFLQMILPFINYNILKVSGIQLSFIQASCAIGTIIGALVVSSFKNTSPLLKRFFVLFSIQAVMVAVCVFPEASVFENGSRWIITVVFGITLLIFGAANAIQNIPMITYFQLQVPAEMRARIFGVFMSALYITAPPGMWLYGILMEKFQWYYITGISGAALLIFGIVASKNKIFKEFLKSEIFQKEEINLINQANESIN</sequence>
<proteinExistence type="predicted"/>
<dbReference type="CDD" id="cd06173">
    <property type="entry name" value="MFS_MefA_like"/>
    <property type="match status" value="1"/>
</dbReference>
<dbReference type="PANTHER" id="PTHR43266:SF9">
    <property type="entry name" value="PERMEASE, MAJOR FACILITATOR SUPERFAMILY-RELATED"/>
    <property type="match status" value="1"/>
</dbReference>
<evidence type="ECO:0000256" key="6">
    <source>
        <dbReference type="ARBA" id="ARBA00023136"/>
    </source>
</evidence>
<evidence type="ECO:0000256" key="1">
    <source>
        <dbReference type="ARBA" id="ARBA00004651"/>
    </source>
</evidence>
<dbReference type="PANTHER" id="PTHR43266">
    <property type="entry name" value="MACROLIDE-EFFLUX PROTEIN"/>
    <property type="match status" value="1"/>
</dbReference>
<dbReference type="Gene3D" id="1.20.1250.20">
    <property type="entry name" value="MFS general substrate transporter like domains"/>
    <property type="match status" value="1"/>
</dbReference>
<dbReference type="EMBL" id="CP061336">
    <property type="protein sequence ID" value="QNU65936.1"/>
    <property type="molecule type" value="Genomic_DNA"/>
</dbReference>
<dbReference type="GO" id="GO:0005886">
    <property type="term" value="C:plasma membrane"/>
    <property type="evidence" value="ECO:0007669"/>
    <property type="project" value="UniProtKB-SubCell"/>
</dbReference>
<protein>
    <submittedName>
        <fullName evidence="8">MFS transporter</fullName>
    </submittedName>
</protein>
<dbReference type="InterPro" id="IPR020846">
    <property type="entry name" value="MFS_dom"/>
</dbReference>
<dbReference type="AlphaFoldDB" id="A0A4U7JIV7"/>
<keyword evidence="2" id="KW-0813">Transport</keyword>
<keyword evidence="6" id="KW-0472">Membrane</keyword>
<reference evidence="8 9" key="1">
    <citation type="submission" date="2020-09" db="EMBL/GenBank/DDBJ databases">
        <title>Characterization and genome sequencing of Ruminiclostridium sp. nov. MA18.</title>
        <authorList>
            <person name="Rettenmaier R."/>
            <person name="Kowollik M.-L."/>
            <person name="Liebl W."/>
            <person name="Zverlov V."/>
        </authorList>
    </citation>
    <scope>NUCLEOTIDE SEQUENCE [LARGE SCALE GENOMIC DNA]</scope>
    <source>
        <strain evidence="8 9">MA18</strain>
    </source>
</reference>
<evidence type="ECO:0000313" key="8">
    <source>
        <dbReference type="EMBL" id="QNU65936.1"/>
    </source>
</evidence>
<comment type="subcellular location">
    <subcellularLocation>
        <location evidence="1">Cell membrane</location>
        <topology evidence="1">Multi-pass membrane protein</topology>
    </subcellularLocation>
</comment>
<dbReference type="RefSeq" id="WP_137696682.1">
    <property type="nucleotide sequence ID" value="NZ_CP061336.1"/>
</dbReference>
<dbReference type="PROSITE" id="PS50850">
    <property type="entry name" value="MFS"/>
    <property type="match status" value="1"/>
</dbReference>
<dbReference type="Pfam" id="PF07690">
    <property type="entry name" value="MFS_1"/>
    <property type="match status" value="1"/>
</dbReference>
<evidence type="ECO:0000259" key="7">
    <source>
        <dbReference type="PROSITE" id="PS50850"/>
    </source>
</evidence>
<keyword evidence="3" id="KW-1003">Cell membrane</keyword>
<evidence type="ECO:0000256" key="2">
    <source>
        <dbReference type="ARBA" id="ARBA00022448"/>
    </source>
</evidence>
<dbReference type="OrthoDB" id="9775268at2"/>
<evidence type="ECO:0000313" key="9">
    <source>
        <dbReference type="Proteomes" id="UP000306409"/>
    </source>
</evidence>
<keyword evidence="4" id="KW-0812">Transmembrane</keyword>
<dbReference type="GO" id="GO:0022857">
    <property type="term" value="F:transmembrane transporter activity"/>
    <property type="evidence" value="ECO:0007669"/>
    <property type="project" value="InterPro"/>
</dbReference>
<dbReference type="SUPFAM" id="SSF103473">
    <property type="entry name" value="MFS general substrate transporter"/>
    <property type="match status" value="1"/>
</dbReference>
<evidence type="ECO:0000256" key="5">
    <source>
        <dbReference type="ARBA" id="ARBA00022989"/>
    </source>
</evidence>